<reference evidence="3" key="1">
    <citation type="journal article" date="2017" name="Environ. Microbiol. Rep.">
        <title>Genetic Diversity of Marine Anaerobic Ammonium-Oxidizing Bacteria as Revealed by Genomic and Proteomic Analyses of 'Candidatus Scalindua japonica'.</title>
        <authorList>
            <person name="Oshiki M."/>
            <person name="Mizuto K."/>
            <person name="Kimura Z."/>
            <person name="Kindaichi T."/>
            <person name="Satoh H."/>
            <person name="Okabe S."/>
        </authorList>
    </citation>
    <scope>NUCLEOTIDE SEQUENCE [LARGE SCALE GENOMIC DNA]</scope>
    <source>
        <strain evidence="3">husup-a2</strain>
    </source>
</reference>
<dbReference type="Pfam" id="PF11981">
    <property type="entry name" value="DUF3482"/>
    <property type="match status" value="1"/>
</dbReference>
<organism evidence="2 3">
    <name type="scientific">Candidatus Scalindua japonica</name>
    <dbReference type="NCBI Taxonomy" id="1284222"/>
    <lineage>
        <taxon>Bacteria</taxon>
        <taxon>Pseudomonadati</taxon>
        <taxon>Planctomycetota</taxon>
        <taxon>Candidatus Brocadiia</taxon>
        <taxon>Candidatus Brocadiales</taxon>
        <taxon>Candidatus Scalinduaceae</taxon>
        <taxon>Candidatus Scalindua</taxon>
    </lineage>
</organism>
<evidence type="ECO:0000313" key="3">
    <source>
        <dbReference type="Proteomes" id="UP000218542"/>
    </source>
</evidence>
<dbReference type="Gene3D" id="3.40.50.300">
    <property type="entry name" value="P-loop containing nucleotide triphosphate hydrolases"/>
    <property type="match status" value="1"/>
</dbReference>
<evidence type="ECO:0000313" key="2">
    <source>
        <dbReference type="EMBL" id="GAX59449.1"/>
    </source>
</evidence>
<accession>A0A286TU80</accession>
<sequence length="494" mass="55508">MSLNDSKQTITLSLISHTNVGKTTLARTLLKKDIGVIRDDAHVTDTSEAYIMLETNNGFVLRLWDTPGFGNSAKLLKRLQNIPRPTGWFVNEVWDRIDDRANWCNQQALRNVREDADVVLYLVNAAENPIEAGYVDCEMQILDWLSKPVIVLLNQTGPPREAVVEAGEEKLWEDHLQRFEVVKYVMSLDAFARCRIQENILMKTIEGVLPFAKRNSFDEIWKAWAINNNSVFERSMDSLAGQITAACCDREHITQKSIWELAQYKVPIPGMSSDIKKEKEDAMKKLADRLEGEVKSSLDELIQLHQLKGNAAAEILKRLSSDYLSNKPVNEGVSAIVGGFFTGAISGVGADFLAGGLTFGGGAVVGGILGAVGAAGLTRGYNYFRGDNNSFIRWSLPLYQELFSSALLRYLAVAHFGRGRGEYTESEYPEFWKSSVLQIVHERQKEIKALWQAGKRETNTSRLTVQTKKLLTDMVQQLLKEFYSEAYHIDPTFK</sequence>
<dbReference type="InterPro" id="IPR027417">
    <property type="entry name" value="P-loop_NTPase"/>
</dbReference>
<dbReference type="InterPro" id="IPR006073">
    <property type="entry name" value="GTP-bd"/>
</dbReference>
<dbReference type="RefSeq" id="WP_096892573.1">
    <property type="nucleotide sequence ID" value="NZ_BAOS01000003.1"/>
</dbReference>
<keyword evidence="3" id="KW-1185">Reference proteome</keyword>
<protein>
    <submittedName>
        <fullName evidence="2">GTP-binding protein HSR1-related</fullName>
    </submittedName>
</protein>
<dbReference type="GO" id="GO:0005525">
    <property type="term" value="F:GTP binding"/>
    <property type="evidence" value="ECO:0007669"/>
    <property type="project" value="InterPro"/>
</dbReference>
<dbReference type="CDD" id="cd00882">
    <property type="entry name" value="Ras_like_GTPase"/>
    <property type="match status" value="1"/>
</dbReference>
<dbReference type="EMBL" id="BAOS01000003">
    <property type="protein sequence ID" value="GAX59449.1"/>
    <property type="molecule type" value="Genomic_DNA"/>
</dbReference>
<dbReference type="Pfam" id="PF01926">
    <property type="entry name" value="MMR_HSR1"/>
    <property type="match status" value="1"/>
</dbReference>
<dbReference type="OrthoDB" id="5406017at2"/>
<dbReference type="InterPro" id="IPR021871">
    <property type="entry name" value="DUF3482"/>
</dbReference>
<dbReference type="Proteomes" id="UP000218542">
    <property type="component" value="Unassembled WGS sequence"/>
</dbReference>
<dbReference type="SUPFAM" id="SSF52540">
    <property type="entry name" value="P-loop containing nucleoside triphosphate hydrolases"/>
    <property type="match status" value="1"/>
</dbReference>
<gene>
    <name evidence="2" type="ORF">SCALIN_C03_0106</name>
</gene>
<comment type="caution">
    <text evidence="2">The sequence shown here is derived from an EMBL/GenBank/DDBJ whole genome shotgun (WGS) entry which is preliminary data.</text>
</comment>
<dbReference type="AlphaFoldDB" id="A0A286TU80"/>
<feature type="domain" description="G" evidence="1">
    <location>
        <begin position="14"/>
        <end position="155"/>
    </location>
</feature>
<name>A0A286TU80_9BACT</name>
<proteinExistence type="predicted"/>
<evidence type="ECO:0000259" key="1">
    <source>
        <dbReference type="Pfam" id="PF01926"/>
    </source>
</evidence>